<dbReference type="Proteomes" id="UP000311919">
    <property type="component" value="Unassembled WGS sequence"/>
</dbReference>
<keyword evidence="2" id="KW-1185">Reference proteome</keyword>
<dbReference type="InterPro" id="IPR016024">
    <property type="entry name" value="ARM-type_fold"/>
</dbReference>
<dbReference type="OrthoDB" id="6228282at2759"/>
<gene>
    <name evidence="1" type="ORF">EWB00_006318</name>
</gene>
<dbReference type="AlphaFoldDB" id="A0A4Z2CYV3"/>
<evidence type="ECO:0000313" key="2">
    <source>
        <dbReference type="Proteomes" id="UP000311919"/>
    </source>
</evidence>
<evidence type="ECO:0000313" key="1">
    <source>
        <dbReference type="EMBL" id="TNN09423.1"/>
    </source>
</evidence>
<dbReference type="InterPro" id="IPR011989">
    <property type="entry name" value="ARM-like"/>
</dbReference>
<dbReference type="Gene3D" id="1.25.10.10">
    <property type="entry name" value="Leucine-rich Repeat Variant"/>
    <property type="match status" value="1"/>
</dbReference>
<name>A0A4Z2CYV3_SCHJA</name>
<accession>A0A4Z2CYV3</accession>
<dbReference type="EMBL" id="SKCS01000395">
    <property type="protein sequence ID" value="TNN09423.1"/>
    <property type="molecule type" value="Genomic_DNA"/>
</dbReference>
<dbReference type="SUPFAM" id="SSF48371">
    <property type="entry name" value="ARM repeat"/>
    <property type="match status" value="1"/>
</dbReference>
<comment type="caution">
    <text evidence="1">The sequence shown here is derived from an EMBL/GenBank/DDBJ whole genome shotgun (WGS) entry which is preliminary data.</text>
</comment>
<proteinExistence type="predicted"/>
<sequence length="1214" mass="139681">MYLSYIYNKIISTVEKGGNCLYEMRLFCFFLDEYTAVNTQLTDVNKNYIFGLINIILPYLNASSLFCLSSLLKHLPEKCFDSVKAHFQKVVDVVLKNKDNDVVEAGLDCLLQLSICNRNFIDVCKFRELPVVLRALLNSHCAKIKENTVKFIEHLLNTFKGDATKLICTSGVVELLFDNISFQSSYCSNVLKCLESMGPEAELMSSSSVPYGVDRIVKIMSPREERNTKLLLKLLNIINNLIVYYDGALDFFVSPPTFEVFLTIMADIVENCSAELGLLGIICVVNIFKYERQTEVIPYKELNKFLKSIEHIAQKQNYKLKNPKRPNNLNVMSNVGKESEETSSFLLSVLLSLLQQIHTCLYMNKKNLAKTLEFQAETEYSLTYIFFAVVMNIVFQLIMKHDFVENVISLLEMTMMYAHGVCSNITENEITSVCGRRFENFQNFKSCVSTVLRNKIHRSFMLLLPLFYRICFMIGEDNIRKPLFISSCHIINGRRREVDVGCYVGSFSREILLTLITVNSSIFGRMDIHCSVNGKSLINLLRKDDLGMWISTLIHGFKYFTSLDFEYLEKCMELCVEEKELMDVSASAIFVICVLFNCELEQTKVSQTSQFVECESYGINLLWHHAFIPKRILKRLIQFPTNVGVNFFRLVPVLIAIEFLITYMCLSNFRGIFENSMIKDEYNNGLNILSLALFDCLQPVHTVVLLRTPRFSTYLNSSNPSWIKIAQKIILQCHTDELLIEEQVFSLIPTTYILLSNTWAVWYNNLLNLNNSDVLRRLLVTFEKQINILKKKGESMETGYSLTQREQLALYICECLLRMPNNLPGSLLEVFASRYDLKYVYVKMLKIISMFLHEVFLHSQFIIMVAQQIIKLLANEQLDPTSLLRNELLQIILHFLVYSDNNTQVQIIKLLCSEIKSWERSIFYFSEETSKRPTAIRLKTHSDEYQITTAEMDCILGIGASMNLCAKYLPANYDIVDSISRLLFMKPETILAVLSHNSATSGSLFIETSALICLLESFNGPVSHLLWPDVHENSNEDYFCELFLCLNTMIMNIRHKFTQEVSIEVYGCLIKYICTSNKKQSFINLFLLTSPWSNIILEYLRTDSSVNNDGEFSSSFLAFVNVLLSTNCSAIFSSISKNQLRNLLLAYIHDENKHDSVTRNYLKSISQKIASRDYEVLDSRERLSLEVMTASDNLQPAVSISHRFNLFYKEIFCL</sequence>
<reference evidence="1 2" key="1">
    <citation type="submission" date="2019-03" db="EMBL/GenBank/DDBJ databases">
        <title>An improved genome assembly of the fluke Schistosoma japonicum.</title>
        <authorList>
            <person name="Hu W."/>
            <person name="Luo F."/>
            <person name="Yin M."/>
            <person name="Mo X."/>
            <person name="Sun C."/>
            <person name="Wu Q."/>
            <person name="Zhu B."/>
            <person name="Xiang M."/>
            <person name="Wang J."/>
            <person name="Wang Y."/>
            <person name="Zhang T."/>
            <person name="Xu B."/>
            <person name="Zheng H."/>
            <person name="Feng Z."/>
        </authorList>
    </citation>
    <scope>NUCLEOTIDE SEQUENCE [LARGE SCALE GENOMIC DNA]</scope>
    <source>
        <strain evidence="1">HuSjv2</strain>
        <tissue evidence="1">Worms</tissue>
    </source>
</reference>
<organism evidence="1 2">
    <name type="scientific">Schistosoma japonicum</name>
    <name type="common">Blood fluke</name>
    <dbReference type="NCBI Taxonomy" id="6182"/>
    <lineage>
        <taxon>Eukaryota</taxon>
        <taxon>Metazoa</taxon>
        <taxon>Spiralia</taxon>
        <taxon>Lophotrochozoa</taxon>
        <taxon>Platyhelminthes</taxon>
        <taxon>Trematoda</taxon>
        <taxon>Digenea</taxon>
        <taxon>Strigeidida</taxon>
        <taxon>Schistosomatoidea</taxon>
        <taxon>Schistosomatidae</taxon>
        <taxon>Schistosoma</taxon>
    </lineage>
</organism>
<protein>
    <submittedName>
        <fullName evidence="1">Uncharacterized protein</fullName>
    </submittedName>
</protein>